<accession>A0A2N5X8F6</accession>
<gene>
    <name evidence="1" type="ORF">C0039_01235</name>
</gene>
<reference evidence="1 2" key="1">
    <citation type="submission" date="2018-01" db="EMBL/GenBank/DDBJ databases">
        <title>The draft genome sequence of Halioglobus lutimaris HF004.</title>
        <authorList>
            <person name="Du Z.-J."/>
            <person name="Shi M.-J."/>
        </authorList>
    </citation>
    <scope>NUCLEOTIDE SEQUENCE [LARGE SCALE GENOMIC DNA]</scope>
    <source>
        <strain evidence="1 2">HF004</strain>
    </source>
</reference>
<evidence type="ECO:0008006" key="3">
    <source>
        <dbReference type="Google" id="ProtNLM"/>
    </source>
</evidence>
<dbReference type="RefSeq" id="WP_075999642.1">
    <property type="nucleotide sequence ID" value="NZ_PKUS01000001.1"/>
</dbReference>
<dbReference type="EMBL" id="PKUS01000001">
    <property type="protein sequence ID" value="PLW70784.1"/>
    <property type="molecule type" value="Genomic_DNA"/>
</dbReference>
<dbReference type="SUPFAM" id="SSF140804">
    <property type="entry name" value="YidB-like"/>
    <property type="match status" value="1"/>
</dbReference>
<keyword evidence="2" id="KW-1185">Reference proteome</keyword>
<protein>
    <recommendedName>
        <fullName evidence="3">DUF937 domain-containing protein</fullName>
    </recommendedName>
</protein>
<dbReference type="AlphaFoldDB" id="A0A2N5X8F6"/>
<dbReference type="Proteomes" id="UP000235005">
    <property type="component" value="Unassembled WGS sequence"/>
</dbReference>
<proteinExistence type="predicted"/>
<dbReference type="OrthoDB" id="5957313at2"/>
<dbReference type="InterPro" id="IPR045372">
    <property type="entry name" value="YidB"/>
</dbReference>
<sequence>MDIVEMGAQMLSEKLGVQVDTETVKSALSNLLGDGQGNIDLAALTGKLAASGGLASVVGSWLGDGGNSPISASSLESLLGENAVADFASSLGTDTATAAGGLADVLPQMVDKASSGGSLLDAAGGLDGLMGAAKSFLR</sequence>
<evidence type="ECO:0000313" key="1">
    <source>
        <dbReference type="EMBL" id="PLW70784.1"/>
    </source>
</evidence>
<evidence type="ECO:0000313" key="2">
    <source>
        <dbReference type="Proteomes" id="UP000235005"/>
    </source>
</evidence>
<dbReference type="Pfam" id="PF20159">
    <property type="entry name" value="YidB"/>
    <property type="match status" value="1"/>
</dbReference>
<name>A0A2N5X8F6_9GAMM</name>
<dbReference type="InterPro" id="IPR027405">
    <property type="entry name" value="YidB-like"/>
</dbReference>
<dbReference type="Gene3D" id="1.10.10.690">
    <property type="entry name" value="YidB-like"/>
    <property type="match status" value="1"/>
</dbReference>
<organism evidence="1 2">
    <name type="scientific">Pseudohalioglobus lutimaris</name>
    <dbReference type="NCBI Taxonomy" id="1737061"/>
    <lineage>
        <taxon>Bacteria</taxon>
        <taxon>Pseudomonadati</taxon>
        <taxon>Pseudomonadota</taxon>
        <taxon>Gammaproteobacteria</taxon>
        <taxon>Cellvibrionales</taxon>
        <taxon>Halieaceae</taxon>
        <taxon>Pseudohalioglobus</taxon>
    </lineage>
</organism>
<comment type="caution">
    <text evidence="1">The sequence shown here is derived from an EMBL/GenBank/DDBJ whole genome shotgun (WGS) entry which is preliminary data.</text>
</comment>